<dbReference type="KEGG" id="ara:Arad_3650"/>
<protein>
    <submittedName>
        <fullName evidence="2">Uncharacterized protein</fullName>
    </submittedName>
</protein>
<dbReference type="EMBL" id="CP000628">
    <property type="protein sequence ID" value="ACM27552.1"/>
    <property type="molecule type" value="Genomic_DNA"/>
</dbReference>
<accession>B9J9F0</accession>
<sequence length="214" mass="23347">MTTMKAALAAAEKDAAPLRAKKSTSVKNEGARKTSAKQPRARPETKGAWIREQCTKADLSVLMNVSMRTLRDLDSREKLVRAPKSGLYMTVPTLNACWAHIRLVAAGRVKEAESPHATERLKSATVERQIREIALKNLKSEVLTLEEIDGAWSTFASQLKAVMLAVPGKVRSRIPHITAHDQETLRTIVKDMLVDLAAEVDASVIGGSGKDLIA</sequence>
<feature type="compositionally biased region" description="Low complexity" evidence="1">
    <location>
        <begin position="1"/>
        <end position="10"/>
    </location>
</feature>
<dbReference type="HOGENOM" id="CLU_1286500_0_0_5"/>
<feature type="region of interest" description="Disordered" evidence="1">
    <location>
        <begin position="1"/>
        <end position="46"/>
    </location>
</feature>
<dbReference type="RefSeq" id="WP_012652230.1">
    <property type="nucleotide sequence ID" value="NC_011985.1"/>
</dbReference>
<evidence type="ECO:0000256" key="1">
    <source>
        <dbReference type="SAM" id="MobiDB-lite"/>
    </source>
</evidence>
<evidence type="ECO:0000313" key="3">
    <source>
        <dbReference type="Proteomes" id="UP000001600"/>
    </source>
</evidence>
<organism evidence="2 3">
    <name type="scientific">Rhizobium rhizogenes (strain K84 / ATCC BAA-868)</name>
    <name type="common">Agrobacterium radiobacter</name>
    <dbReference type="NCBI Taxonomy" id="311403"/>
    <lineage>
        <taxon>Bacteria</taxon>
        <taxon>Pseudomonadati</taxon>
        <taxon>Pseudomonadota</taxon>
        <taxon>Alphaproteobacteria</taxon>
        <taxon>Hyphomicrobiales</taxon>
        <taxon>Rhizobiaceae</taxon>
        <taxon>Rhizobium/Agrobacterium group</taxon>
        <taxon>Rhizobium</taxon>
    </lineage>
</organism>
<name>B9J9F0_RHIR8</name>
<dbReference type="AlphaFoldDB" id="B9J9F0"/>
<dbReference type="Proteomes" id="UP000001600">
    <property type="component" value="Chromosome 1"/>
</dbReference>
<reference evidence="2 3" key="1">
    <citation type="journal article" date="2009" name="J. Bacteriol.">
        <title>Genome sequences of three Agrobacterium biovars help elucidate the evolution of multichromosome genomes in bacteria.</title>
        <authorList>
            <person name="Slater S.C."/>
            <person name="Goldman B.S."/>
            <person name="Goodner B."/>
            <person name="Setubal J.C."/>
            <person name="Farrand S.K."/>
            <person name="Nester E.W."/>
            <person name="Burr T.J."/>
            <person name="Banta L."/>
            <person name="Dickerman A.W."/>
            <person name="Paulsen I."/>
            <person name="Otten L."/>
            <person name="Suen G."/>
            <person name="Welch R."/>
            <person name="Almeida N.F."/>
            <person name="Arnold F."/>
            <person name="Burton O.T."/>
            <person name="Du Z."/>
            <person name="Ewing A."/>
            <person name="Godsy E."/>
            <person name="Heisel S."/>
            <person name="Houmiel K.L."/>
            <person name="Jhaveri J."/>
            <person name="Lu J."/>
            <person name="Miller N.M."/>
            <person name="Norton S."/>
            <person name="Chen Q."/>
            <person name="Phoolcharoen W."/>
            <person name="Ohlin V."/>
            <person name="Ondrusek D."/>
            <person name="Pride N."/>
            <person name="Stricklin S.L."/>
            <person name="Sun J."/>
            <person name="Wheeler C."/>
            <person name="Wilson L."/>
            <person name="Zhu H."/>
            <person name="Wood D.W."/>
        </authorList>
    </citation>
    <scope>NUCLEOTIDE SEQUENCE [LARGE SCALE GENOMIC DNA]</scope>
    <source>
        <strain evidence="3">K84 / ATCC BAA-868</strain>
    </source>
</reference>
<evidence type="ECO:0000313" key="2">
    <source>
        <dbReference type="EMBL" id="ACM27552.1"/>
    </source>
</evidence>
<dbReference type="eggNOG" id="COG4220">
    <property type="taxonomic scope" value="Bacteria"/>
</dbReference>
<gene>
    <name evidence="2" type="ordered locus">Arad_3650</name>
</gene>
<proteinExistence type="predicted"/>